<reference evidence="5 6" key="1">
    <citation type="journal article" date="2015" name="Genome Announc.">
        <title>Draft Genome Sequence of Brevibacillus brevis DZQ7, a Plant Growth-Promoting Rhizobacterium with Broad-Spectrum Antimicrobial Activity.</title>
        <authorList>
            <person name="Hou Q."/>
            <person name="Wang C."/>
            <person name="Hou X."/>
            <person name="Xia Z."/>
            <person name="Ye J."/>
            <person name="Liu K."/>
            <person name="Liu H."/>
            <person name="Wang J."/>
            <person name="Guo H."/>
            <person name="Yu X."/>
            <person name="Yang Y."/>
            <person name="Du B."/>
            <person name="Ding Y."/>
        </authorList>
    </citation>
    <scope>NUCLEOTIDE SEQUENCE [LARGE SCALE GENOMIC DNA]</scope>
    <source>
        <strain evidence="5 6">DZQ7</strain>
    </source>
</reference>
<dbReference type="InterPro" id="IPR036390">
    <property type="entry name" value="WH_DNA-bd_sf"/>
</dbReference>
<dbReference type="EMBL" id="CP030117">
    <property type="protein sequence ID" value="AWX56367.1"/>
    <property type="molecule type" value="Genomic_DNA"/>
</dbReference>
<dbReference type="CDD" id="cd00090">
    <property type="entry name" value="HTH_ARSR"/>
    <property type="match status" value="1"/>
</dbReference>
<dbReference type="InterPro" id="IPR011991">
    <property type="entry name" value="ArsR-like_HTH"/>
</dbReference>
<sequence length="99" mass="11307">MKELIKLAKLIRGASVLFSNMAQKELETNELNWQQVLILEFLGNGPKTMGEISKAVNLSNSTTSGLISRLEEENLVRRFRDRTDRRIVWVSLTERLCSA</sequence>
<dbReference type="InterPro" id="IPR036388">
    <property type="entry name" value="WH-like_DNA-bd_sf"/>
</dbReference>
<evidence type="ECO:0000256" key="3">
    <source>
        <dbReference type="ARBA" id="ARBA00023163"/>
    </source>
</evidence>
<dbReference type="RefSeq" id="WP_048033054.1">
    <property type="nucleotide sequence ID" value="NZ_CP030117.1"/>
</dbReference>
<keyword evidence="3" id="KW-0804">Transcription</keyword>
<protein>
    <submittedName>
        <fullName evidence="5">Transcriptional regulator</fullName>
    </submittedName>
</protein>
<keyword evidence="2" id="KW-0238">DNA-binding</keyword>
<dbReference type="Pfam" id="PF12802">
    <property type="entry name" value="MarR_2"/>
    <property type="match status" value="1"/>
</dbReference>
<dbReference type="SUPFAM" id="SSF46785">
    <property type="entry name" value="Winged helix' DNA-binding domain"/>
    <property type="match status" value="1"/>
</dbReference>
<dbReference type="InterPro" id="IPR000835">
    <property type="entry name" value="HTH_MarR-typ"/>
</dbReference>
<dbReference type="AlphaFoldDB" id="A0A2Z4MIL6"/>
<evidence type="ECO:0000259" key="4">
    <source>
        <dbReference type="PROSITE" id="PS50995"/>
    </source>
</evidence>
<gene>
    <name evidence="5" type="ORF">AB432_015560</name>
</gene>
<evidence type="ECO:0000256" key="2">
    <source>
        <dbReference type="ARBA" id="ARBA00023125"/>
    </source>
</evidence>
<dbReference type="GO" id="GO:0003677">
    <property type="term" value="F:DNA binding"/>
    <property type="evidence" value="ECO:0007669"/>
    <property type="project" value="UniProtKB-KW"/>
</dbReference>
<dbReference type="PROSITE" id="PS50995">
    <property type="entry name" value="HTH_MARR_2"/>
    <property type="match status" value="1"/>
</dbReference>
<evidence type="ECO:0000313" key="5">
    <source>
        <dbReference type="EMBL" id="AWX56367.1"/>
    </source>
</evidence>
<proteinExistence type="predicted"/>
<dbReference type="SMART" id="SM00347">
    <property type="entry name" value="HTH_MARR"/>
    <property type="match status" value="1"/>
</dbReference>
<feature type="domain" description="HTH marR-type" evidence="4">
    <location>
        <begin position="1"/>
        <end position="99"/>
    </location>
</feature>
<keyword evidence="1" id="KW-0805">Transcription regulation</keyword>
<dbReference type="PANTHER" id="PTHR42756">
    <property type="entry name" value="TRANSCRIPTIONAL REGULATOR, MARR"/>
    <property type="match status" value="1"/>
</dbReference>
<accession>A0A2Z4MIL6</accession>
<name>A0A2Z4MIL6_BREBE</name>
<evidence type="ECO:0000313" key="6">
    <source>
        <dbReference type="Proteomes" id="UP000036061"/>
    </source>
</evidence>
<evidence type="ECO:0000256" key="1">
    <source>
        <dbReference type="ARBA" id="ARBA00023015"/>
    </source>
</evidence>
<dbReference type="Gene3D" id="1.10.10.10">
    <property type="entry name" value="Winged helix-like DNA-binding domain superfamily/Winged helix DNA-binding domain"/>
    <property type="match status" value="1"/>
</dbReference>
<organism evidence="5 6">
    <name type="scientific">Brevibacillus brevis</name>
    <name type="common">Bacillus brevis</name>
    <dbReference type="NCBI Taxonomy" id="1393"/>
    <lineage>
        <taxon>Bacteria</taxon>
        <taxon>Bacillati</taxon>
        <taxon>Bacillota</taxon>
        <taxon>Bacilli</taxon>
        <taxon>Bacillales</taxon>
        <taxon>Paenibacillaceae</taxon>
        <taxon>Brevibacillus</taxon>
    </lineage>
</organism>
<dbReference type="Proteomes" id="UP000036061">
    <property type="component" value="Chromosome"/>
</dbReference>
<dbReference type="GO" id="GO:0003700">
    <property type="term" value="F:DNA-binding transcription factor activity"/>
    <property type="evidence" value="ECO:0007669"/>
    <property type="project" value="InterPro"/>
</dbReference>
<dbReference type="PANTHER" id="PTHR42756:SF1">
    <property type="entry name" value="TRANSCRIPTIONAL REPRESSOR OF EMRAB OPERON"/>
    <property type="match status" value="1"/>
</dbReference>